<protein>
    <submittedName>
        <fullName evidence="2">Uncharacterized protein</fullName>
    </submittedName>
</protein>
<evidence type="ECO:0000256" key="1">
    <source>
        <dbReference type="SAM" id="MobiDB-lite"/>
    </source>
</evidence>
<dbReference type="EMBL" id="CP144746">
    <property type="protein sequence ID" value="WVZ57294.1"/>
    <property type="molecule type" value="Genomic_DNA"/>
</dbReference>
<evidence type="ECO:0000313" key="2">
    <source>
        <dbReference type="EMBL" id="WVZ57294.1"/>
    </source>
</evidence>
<organism evidence="2 3">
    <name type="scientific">Paspalum notatum var. saurae</name>
    <dbReference type="NCBI Taxonomy" id="547442"/>
    <lineage>
        <taxon>Eukaryota</taxon>
        <taxon>Viridiplantae</taxon>
        <taxon>Streptophyta</taxon>
        <taxon>Embryophyta</taxon>
        <taxon>Tracheophyta</taxon>
        <taxon>Spermatophyta</taxon>
        <taxon>Magnoliopsida</taxon>
        <taxon>Liliopsida</taxon>
        <taxon>Poales</taxon>
        <taxon>Poaceae</taxon>
        <taxon>PACMAD clade</taxon>
        <taxon>Panicoideae</taxon>
        <taxon>Andropogonodae</taxon>
        <taxon>Paspaleae</taxon>
        <taxon>Paspalinae</taxon>
        <taxon>Paspalum</taxon>
    </lineage>
</organism>
<reference evidence="2 3" key="1">
    <citation type="submission" date="2024-02" db="EMBL/GenBank/DDBJ databases">
        <title>High-quality chromosome-scale genome assembly of Pensacola bahiagrass (Paspalum notatum Flugge var. saurae).</title>
        <authorList>
            <person name="Vega J.M."/>
            <person name="Podio M."/>
            <person name="Orjuela J."/>
            <person name="Siena L.A."/>
            <person name="Pessino S.C."/>
            <person name="Combes M.C."/>
            <person name="Mariac C."/>
            <person name="Albertini E."/>
            <person name="Pupilli F."/>
            <person name="Ortiz J.P.A."/>
            <person name="Leblanc O."/>
        </authorList>
    </citation>
    <scope>NUCLEOTIDE SEQUENCE [LARGE SCALE GENOMIC DNA]</scope>
    <source>
        <strain evidence="2">R1</strain>
        <tissue evidence="2">Leaf</tissue>
    </source>
</reference>
<dbReference type="Proteomes" id="UP001341281">
    <property type="component" value="Chromosome 02"/>
</dbReference>
<dbReference type="AlphaFoldDB" id="A0AAQ3SN73"/>
<accession>A0AAQ3SN73</accession>
<sequence>MSMVPVGASYKTAHQASEGPQPGSAHHDGPAGLPAGRPALRQLLHPPDLGRQPAHVLLRAASLAGQAPGELRHPPPPHEVLHQVAVVAGRVHAGAVRHGGEACEEGVAAAAAVRHELARHGDLPAHDVGQRAHHSVRVHAEELGAHLGVPRLVPPLVGGDHAADLGERAVAVLRREARRVGVRDEGGALLERAVDQAVEVVGGELDLAHVDAAGEVEVAVEEVAVAVLLGGPAADPARPGERAGAGGVADAVDAVAHALVRGQRLLRHHVAHQAHEDVVGQARRGGAELGHRLRERRLGPLGGARQSYGCHADSTGVSSGSMFSATHPFSDRRASTCSCGTGGHHSIIVSAAGAAVPVVAAAAAGHLPAATPDLLLARRACALGVSRHGAGGTQQEMIRTGI</sequence>
<feature type="region of interest" description="Disordered" evidence="1">
    <location>
        <begin position="1"/>
        <end position="48"/>
    </location>
</feature>
<evidence type="ECO:0000313" key="3">
    <source>
        <dbReference type="Proteomes" id="UP001341281"/>
    </source>
</evidence>
<name>A0AAQ3SN73_PASNO</name>
<gene>
    <name evidence="2" type="ORF">U9M48_007699</name>
</gene>
<keyword evidence="3" id="KW-1185">Reference proteome</keyword>
<proteinExistence type="predicted"/>